<evidence type="ECO:0000313" key="2">
    <source>
        <dbReference type="EMBL" id="GAP86349.1"/>
    </source>
</evidence>
<sequence>MPALQVSTPALQAAWDRHQPQFRITPPQQQQQQQQQQQARDVSSLHPVFFTGRLRRSAPAAGGILPAATSSLLNPVAYGYVYRDERLMRRPGGGPML</sequence>
<dbReference type="EMBL" id="DF977463">
    <property type="protein sequence ID" value="GAP86349.1"/>
    <property type="molecule type" value="Genomic_DNA"/>
</dbReference>
<dbReference type="OrthoDB" id="3535086at2759"/>
<reference evidence="2" key="1">
    <citation type="submission" date="2016-03" db="EMBL/GenBank/DDBJ databases">
        <title>Draft genome sequence of Rosellinia necatrix.</title>
        <authorList>
            <person name="Kanematsu S."/>
        </authorList>
    </citation>
    <scope>NUCLEOTIDE SEQUENCE [LARGE SCALE GENOMIC DNA]</scope>
    <source>
        <strain evidence="2">W97</strain>
    </source>
</reference>
<organism evidence="2">
    <name type="scientific">Rosellinia necatrix</name>
    <name type="common">White root-rot fungus</name>
    <dbReference type="NCBI Taxonomy" id="77044"/>
    <lineage>
        <taxon>Eukaryota</taxon>
        <taxon>Fungi</taxon>
        <taxon>Dikarya</taxon>
        <taxon>Ascomycota</taxon>
        <taxon>Pezizomycotina</taxon>
        <taxon>Sordariomycetes</taxon>
        <taxon>Xylariomycetidae</taxon>
        <taxon>Xylariales</taxon>
        <taxon>Xylariaceae</taxon>
        <taxon>Rosellinia</taxon>
    </lineage>
</organism>
<name>A0A1W2TEB1_ROSNE</name>
<evidence type="ECO:0000313" key="3">
    <source>
        <dbReference type="Proteomes" id="UP000054516"/>
    </source>
</evidence>
<dbReference type="STRING" id="77044.A0A1W2TEB1"/>
<feature type="compositionally biased region" description="Polar residues" evidence="1">
    <location>
        <begin position="1"/>
        <end position="10"/>
    </location>
</feature>
<accession>A0A1W2TEB1</accession>
<feature type="region of interest" description="Disordered" evidence="1">
    <location>
        <begin position="1"/>
        <end position="42"/>
    </location>
</feature>
<dbReference type="AlphaFoldDB" id="A0A1W2TEB1"/>
<gene>
    <name evidence="2" type="ORF">SAMD00023353_1800590</name>
</gene>
<proteinExistence type="predicted"/>
<dbReference type="Proteomes" id="UP000054516">
    <property type="component" value="Unassembled WGS sequence"/>
</dbReference>
<evidence type="ECO:0000256" key="1">
    <source>
        <dbReference type="SAM" id="MobiDB-lite"/>
    </source>
</evidence>
<keyword evidence="3" id="KW-1185">Reference proteome</keyword>
<feature type="compositionally biased region" description="Low complexity" evidence="1">
    <location>
        <begin position="28"/>
        <end position="38"/>
    </location>
</feature>
<protein>
    <submittedName>
        <fullName evidence="2">Uncharacterized protein</fullName>
    </submittedName>
</protein>